<feature type="region of interest" description="Disordered" evidence="2">
    <location>
        <begin position="1"/>
        <end position="48"/>
    </location>
</feature>
<reference evidence="5 6" key="1">
    <citation type="submission" date="2016-07" db="EMBL/GenBank/DDBJ databases">
        <title>Draft genome of the white-rot fungus Obba rivulosa 3A-2.</title>
        <authorList>
            <consortium name="DOE Joint Genome Institute"/>
            <person name="Miettinen O."/>
            <person name="Riley R."/>
            <person name="Acob R."/>
            <person name="Barry K."/>
            <person name="Cullen D."/>
            <person name="De Vries R."/>
            <person name="Hainaut M."/>
            <person name="Hatakka A."/>
            <person name="Henrissat B."/>
            <person name="Hilden K."/>
            <person name="Kuo R."/>
            <person name="Labutti K."/>
            <person name="Lipzen A."/>
            <person name="Makela M.R."/>
            <person name="Sandor L."/>
            <person name="Spatafora J.W."/>
            <person name="Grigoriev I.V."/>
            <person name="Hibbett D.S."/>
        </authorList>
    </citation>
    <scope>NUCLEOTIDE SEQUENCE [LARGE SCALE GENOMIC DNA]</scope>
    <source>
        <strain evidence="5 6">3A-2</strain>
    </source>
</reference>
<evidence type="ECO:0000259" key="3">
    <source>
        <dbReference type="PROSITE" id="PS50031"/>
    </source>
</evidence>
<dbReference type="InterPro" id="IPR000261">
    <property type="entry name" value="EH_dom"/>
</dbReference>
<dbReference type="Pfam" id="PF12763">
    <property type="entry name" value="EH"/>
    <property type="match status" value="4"/>
</dbReference>
<dbReference type="AlphaFoldDB" id="A0A8E2DT30"/>
<dbReference type="GO" id="GO:0005509">
    <property type="term" value="F:calcium ion binding"/>
    <property type="evidence" value="ECO:0007669"/>
    <property type="project" value="InterPro"/>
</dbReference>
<feature type="domain" description="EH" evidence="3">
    <location>
        <begin position="295"/>
        <end position="378"/>
    </location>
</feature>
<dbReference type="SUPFAM" id="SSF89009">
    <property type="entry name" value="GAT-like domain"/>
    <property type="match status" value="1"/>
</dbReference>
<evidence type="ECO:0000313" key="5">
    <source>
        <dbReference type="EMBL" id="OCH95293.1"/>
    </source>
</evidence>
<dbReference type="SMART" id="SM00027">
    <property type="entry name" value="EH"/>
    <property type="match status" value="4"/>
</dbReference>
<dbReference type="PROSITE" id="PS50031">
    <property type="entry name" value="EH"/>
    <property type="match status" value="4"/>
</dbReference>
<evidence type="ECO:0000256" key="1">
    <source>
        <dbReference type="ARBA" id="ARBA00022837"/>
    </source>
</evidence>
<keyword evidence="6" id="KW-1185">Reference proteome</keyword>
<protein>
    <submittedName>
        <fullName evidence="5">EF-hand protein</fullName>
    </submittedName>
</protein>
<name>A0A8E2DT30_9APHY</name>
<evidence type="ECO:0000256" key="2">
    <source>
        <dbReference type="SAM" id="MobiDB-lite"/>
    </source>
</evidence>
<evidence type="ECO:0000313" key="6">
    <source>
        <dbReference type="Proteomes" id="UP000250043"/>
    </source>
</evidence>
<feature type="domain" description="EH" evidence="3">
    <location>
        <begin position="430"/>
        <end position="519"/>
    </location>
</feature>
<dbReference type="CDD" id="cd00052">
    <property type="entry name" value="EH"/>
    <property type="match status" value="3"/>
</dbReference>
<dbReference type="GO" id="GO:0006897">
    <property type="term" value="P:endocytosis"/>
    <property type="evidence" value="ECO:0007669"/>
    <property type="project" value="TreeGrafter"/>
</dbReference>
<dbReference type="PROSITE" id="PS50222">
    <property type="entry name" value="EF_HAND_2"/>
    <property type="match status" value="3"/>
</dbReference>
<gene>
    <name evidence="5" type="ORF">OBBRIDRAFT_831137</name>
</gene>
<dbReference type="Proteomes" id="UP000250043">
    <property type="component" value="Unassembled WGS sequence"/>
</dbReference>
<dbReference type="SMART" id="SM00054">
    <property type="entry name" value="EFh"/>
    <property type="match status" value="3"/>
</dbReference>
<dbReference type="Gene3D" id="1.10.238.10">
    <property type="entry name" value="EF-hand"/>
    <property type="match status" value="4"/>
</dbReference>
<dbReference type="PROSITE" id="PS00018">
    <property type="entry name" value="EF_HAND_1"/>
    <property type="match status" value="1"/>
</dbReference>
<dbReference type="PANTHER" id="PTHR11216:SF170">
    <property type="entry name" value="DYNAMIN ASSOCIATED PROTEIN 160, ISOFORM D"/>
    <property type="match status" value="1"/>
</dbReference>
<feature type="region of interest" description="Disordered" evidence="2">
    <location>
        <begin position="721"/>
        <end position="757"/>
    </location>
</feature>
<sequence length="757" mass="81599">MPSHPNLSRRGGPQHPCRESSHPVEHGRYRPPPGPPPSHSAPSPSQAPVISVEDDVKRLFNVCTIGRGHASLLQDSLVFVKPEDIKEELIQEFLTRCRASQEVIISQIPWATTQAERSRSAAHSSAATTEEQLLEELLSVNGALTDALKLYDDLERVVNENEAEDRLKTERLIEALTAVAEYSPTAEEAGLIDLVFAVGDVRNNGQLSTGAAAKIFGGANLSSSTLSKVLDIANIDQKDELDRQSVGVALRLIGHAQKGATVTERLVKEPGPLAVLPGLSSQQETGGLPPLTPQDKAKFYKLFLNSGANDGVLDGFQARAVLLKSRLPEQILSRVWDFADVNRRGFLDLGEFTVAMYLIQALMGGRITSLPQSLPDSVYDLAGVRRNASGISHLSGEQITSTSSLAASSSTLSQHGPSSSAREWDIPPSLKAQSDKIFDTLDPQRSGRLVGDVTVPFLLKTGLPLDVLKRIWDLADISRKGYLSRDDFAVALYLVGLKKQGKELPSTLPASLIPPSERDVVAPKTIAPPNEHILDAPLIDLNEMPSLHTPPSTSLGHPASPGTLSRRLSRISTASPSPLPLQPTGGISPTFTFRSPVASPPATSSPPNRSSSSPQIARRISGASEDWVITPAEKTHSDKFFDTLDPFRKGFIEGDSAVAFFAKSKLPDNIMAAIWDLADRNHDGALTRDEFAIAMHLVRKKLQGRELPVTLPPSLVIVPPTQPEITTSDAPAPATELEEVERIATPPPPYESVPLEG</sequence>
<dbReference type="GO" id="GO:0043130">
    <property type="term" value="F:ubiquitin binding"/>
    <property type="evidence" value="ECO:0007669"/>
    <property type="project" value="InterPro"/>
</dbReference>
<feature type="domain" description="EH" evidence="3">
    <location>
        <begin position="188"/>
        <end position="286"/>
    </location>
</feature>
<accession>A0A8E2DT30</accession>
<dbReference type="Gene3D" id="1.20.58.160">
    <property type="match status" value="1"/>
</dbReference>
<dbReference type="OrthoDB" id="524326at2759"/>
<proteinExistence type="predicted"/>
<feature type="compositionally biased region" description="Low complexity" evidence="2">
    <location>
        <begin position="595"/>
        <end position="614"/>
    </location>
</feature>
<dbReference type="InterPro" id="IPR002048">
    <property type="entry name" value="EF_hand_dom"/>
</dbReference>
<organism evidence="5 6">
    <name type="scientific">Obba rivulosa</name>
    <dbReference type="NCBI Taxonomy" id="1052685"/>
    <lineage>
        <taxon>Eukaryota</taxon>
        <taxon>Fungi</taxon>
        <taxon>Dikarya</taxon>
        <taxon>Basidiomycota</taxon>
        <taxon>Agaricomycotina</taxon>
        <taxon>Agaricomycetes</taxon>
        <taxon>Polyporales</taxon>
        <taxon>Gelatoporiaceae</taxon>
        <taxon>Obba</taxon>
    </lineage>
</organism>
<dbReference type="SUPFAM" id="SSF47473">
    <property type="entry name" value="EF-hand"/>
    <property type="match status" value="4"/>
</dbReference>
<dbReference type="GO" id="GO:0016197">
    <property type="term" value="P:endosomal transport"/>
    <property type="evidence" value="ECO:0007669"/>
    <property type="project" value="TreeGrafter"/>
</dbReference>
<feature type="domain" description="EF-hand" evidence="4">
    <location>
        <begin position="327"/>
        <end position="362"/>
    </location>
</feature>
<feature type="domain" description="EH" evidence="3">
    <location>
        <begin position="633"/>
        <end position="722"/>
    </location>
</feature>
<feature type="compositionally biased region" description="Basic and acidic residues" evidence="2">
    <location>
        <begin position="16"/>
        <end position="28"/>
    </location>
</feature>
<feature type="region of interest" description="Disordered" evidence="2">
    <location>
        <begin position="406"/>
        <end position="425"/>
    </location>
</feature>
<feature type="region of interest" description="Disordered" evidence="2">
    <location>
        <begin position="542"/>
        <end position="617"/>
    </location>
</feature>
<dbReference type="InterPro" id="IPR018247">
    <property type="entry name" value="EF_Hand_1_Ca_BS"/>
</dbReference>
<feature type="domain" description="EF-hand" evidence="4">
    <location>
        <begin position="463"/>
        <end position="498"/>
    </location>
</feature>
<dbReference type="InterPro" id="IPR011992">
    <property type="entry name" value="EF-hand-dom_pair"/>
</dbReference>
<dbReference type="EMBL" id="KV722337">
    <property type="protein sequence ID" value="OCH95293.1"/>
    <property type="molecule type" value="Genomic_DNA"/>
</dbReference>
<dbReference type="InterPro" id="IPR038425">
    <property type="entry name" value="GAT_sf"/>
</dbReference>
<feature type="domain" description="EF-hand" evidence="4">
    <location>
        <begin position="666"/>
        <end position="701"/>
    </location>
</feature>
<feature type="compositionally biased region" description="Pro residues" evidence="2">
    <location>
        <begin position="30"/>
        <end position="39"/>
    </location>
</feature>
<keyword evidence="1" id="KW-0106">Calcium</keyword>
<evidence type="ECO:0000259" key="4">
    <source>
        <dbReference type="PROSITE" id="PS50222"/>
    </source>
</evidence>
<dbReference type="GO" id="GO:0035091">
    <property type="term" value="F:phosphatidylinositol binding"/>
    <property type="evidence" value="ECO:0007669"/>
    <property type="project" value="InterPro"/>
</dbReference>
<dbReference type="GO" id="GO:0005737">
    <property type="term" value="C:cytoplasm"/>
    <property type="evidence" value="ECO:0007669"/>
    <property type="project" value="TreeGrafter"/>
</dbReference>
<dbReference type="PANTHER" id="PTHR11216">
    <property type="entry name" value="EH DOMAIN"/>
    <property type="match status" value="1"/>
</dbReference>
<dbReference type="GO" id="GO:0005886">
    <property type="term" value="C:plasma membrane"/>
    <property type="evidence" value="ECO:0007669"/>
    <property type="project" value="TreeGrafter"/>
</dbReference>